<gene>
    <name evidence="3" type="ORF">PG997_008944</name>
</gene>
<dbReference type="EMBL" id="JAQQWN010000006">
    <property type="protein sequence ID" value="KAK8081126.1"/>
    <property type="molecule type" value="Genomic_DNA"/>
</dbReference>
<sequence>MAQVPNGRHHDDLMEHHHHSPVRDQGAPVRDPRRARHRIENALYILSCLNQDEYPKHKEKQDKRRNTALLRGVLYLYVRRDDDDKLTEERLYKLQNYNEHLDFQQRLQRRKGVYPVYTSILWFVMSFTSSIVISFAALGDNSTAHSLALGLLLSRVPVIVFASVVDRNPTSATRCNART</sequence>
<evidence type="ECO:0000256" key="2">
    <source>
        <dbReference type="SAM" id="Phobius"/>
    </source>
</evidence>
<organism evidence="3 4">
    <name type="scientific">Apiospora hydei</name>
    <dbReference type="NCBI Taxonomy" id="1337664"/>
    <lineage>
        <taxon>Eukaryota</taxon>
        <taxon>Fungi</taxon>
        <taxon>Dikarya</taxon>
        <taxon>Ascomycota</taxon>
        <taxon>Pezizomycotina</taxon>
        <taxon>Sordariomycetes</taxon>
        <taxon>Xylariomycetidae</taxon>
        <taxon>Amphisphaeriales</taxon>
        <taxon>Apiosporaceae</taxon>
        <taxon>Apiospora</taxon>
    </lineage>
</organism>
<evidence type="ECO:0000313" key="4">
    <source>
        <dbReference type="Proteomes" id="UP001433268"/>
    </source>
</evidence>
<keyword evidence="4" id="KW-1185">Reference proteome</keyword>
<dbReference type="GeneID" id="92046319"/>
<keyword evidence="2" id="KW-0472">Membrane</keyword>
<keyword evidence="2" id="KW-1133">Transmembrane helix</keyword>
<reference evidence="3 4" key="1">
    <citation type="submission" date="2023-01" db="EMBL/GenBank/DDBJ databases">
        <title>Analysis of 21 Apiospora genomes using comparative genomics revels a genus with tremendous synthesis potential of carbohydrate active enzymes and secondary metabolites.</title>
        <authorList>
            <person name="Sorensen T."/>
        </authorList>
    </citation>
    <scope>NUCLEOTIDE SEQUENCE [LARGE SCALE GENOMIC DNA]</scope>
    <source>
        <strain evidence="3 4">CBS 114990</strain>
    </source>
</reference>
<feature type="region of interest" description="Disordered" evidence="1">
    <location>
        <begin position="1"/>
        <end position="32"/>
    </location>
</feature>
<dbReference type="Proteomes" id="UP001433268">
    <property type="component" value="Unassembled WGS sequence"/>
</dbReference>
<accession>A0ABR1WF31</accession>
<proteinExistence type="predicted"/>
<evidence type="ECO:0000313" key="3">
    <source>
        <dbReference type="EMBL" id="KAK8081126.1"/>
    </source>
</evidence>
<evidence type="ECO:0000256" key="1">
    <source>
        <dbReference type="SAM" id="MobiDB-lite"/>
    </source>
</evidence>
<dbReference type="RefSeq" id="XP_066668601.1">
    <property type="nucleotide sequence ID" value="XM_066813259.1"/>
</dbReference>
<name>A0ABR1WF31_9PEZI</name>
<protein>
    <submittedName>
        <fullName evidence="3">Uncharacterized protein</fullName>
    </submittedName>
</protein>
<feature type="transmembrane region" description="Helical" evidence="2">
    <location>
        <begin position="144"/>
        <end position="165"/>
    </location>
</feature>
<comment type="caution">
    <text evidence="3">The sequence shown here is derived from an EMBL/GenBank/DDBJ whole genome shotgun (WGS) entry which is preliminary data.</text>
</comment>
<feature type="transmembrane region" description="Helical" evidence="2">
    <location>
        <begin position="114"/>
        <end position="138"/>
    </location>
</feature>
<keyword evidence="2" id="KW-0812">Transmembrane</keyword>